<dbReference type="Proteomes" id="UP001283361">
    <property type="component" value="Unassembled WGS sequence"/>
</dbReference>
<organism evidence="2 3">
    <name type="scientific">Elysia crispata</name>
    <name type="common">lettuce slug</name>
    <dbReference type="NCBI Taxonomy" id="231223"/>
    <lineage>
        <taxon>Eukaryota</taxon>
        <taxon>Metazoa</taxon>
        <taxon>Spiralia</taxon>
        <taxon>Lophotrochozoa</taxon>
        <taxon>Mollusca</taxon>
        <taxon>Gastropoda</taxon>
        <taxon>Heterobranchia</taxon>
        <taxon>Euthyneura</taxon>
        <taxon>Panpulmonata</taxon>
        <taxon>Sacoglossa</taxon>
        <taxon>Placobranchoidea</taxon>
        <taxon>Plakobranchidae</taxon>
        <taxon>Elysia</taxon>
    </lineage>
</organism>
<evidence type="ECO:0000256" key="1">
    <source>
        <dbReference type="SAM" id="MobiDB-lite"/>
    </source>
</evidence>
<sequence>MSFLNQVPVFMPYNGSSSSPYLQLPLETLYGLLPLETQRLDMPGSSIEDRDKQGWGWGRWDRRDSER</sequence>
<dbReference type="EMBL" id="JAWDGP010001872">
    <property type="protein sequence ID" value="KAK3787321.1"/>
    <property type="molecule type" value="Genomic_DNA"/>
</dbReference>
<gene>
    <name evidence="2" type="ORF">RRG08_056041</name>
</gene>
<accession>A0AAE1DY39</accession>
<comment type="caution">
    <text evidence="2">The sequence shown here is derived from an EMBL/GenBank/DDBJ whole genome shotgun (WGS) entry which is preliminary data.</text>
</comment>
<evidence type="ECO:0000313" key="2">
    <source>
        <dbReference type="EMBL" id="KAK3787321.1"/>
    </source>
</evidence>
<evidence type="ECO:0000313" key="3">
    <source>
        <dbReference type="Proteomes" id="UP001283361"/>
    </source>
</evidence>
<name>A0AAE1DY39_9GAST</name>
<protein>
    <submittedName>
        <fullName evidence="2">Uncharacterized protein</fullName>
    </submittedName>
</protein>
<reference evidence="2" key="1">
    <citation type="journal article" date="2023" name="G3 (Bethesda)">
        <title>A reference genome for the long-term kleptoplast-retaining sea slug Elysia crispata morphotype clarki.</title>
        <authorList>
            <person name="Eastman K.E."/>
            <person name="Pendleton A.L."/>
            <person name="Shaikh M.A."/>
            <person name="Suttiyut T."/>
            <person name="Ogas R."/>
            <person name="Tomko P."/>
            <person name="Gavelis G."/>
            <person name="Widhalm J.R."/>
            <person name="Wisecaver J.H."/>
        </authorList>
    </citation>
    <scope>NUCLEOTIDE SEQUENCE</scope>
    <source>
        <strain evidence="2">ECLA1</strain>
    </source>
</reference>
<dbReference type="AlphaFoldDB" id="A0AAE1DY39"/>
<feature type="compositionally biased region" description="Basic and acidic residues" evidence="1">
    <location>
        <begin position="47"/>
        <end position="67"/>
    </location>
</feature>
<feature type="region of interest" description="Disordered" evidence="1">
    <location>
        <begin position="41"/>
        <end position="67"/>
    </location>
</feature>
<keyword evidence="3" id="KW-1185">Reference proteome</keyword>
<proteinExistence type="predicted"/>